<sequence length="304" mass="32987">MAEGRSERATGTPNTIYDLSSVLFHALEGGASYDQYIRDAEEAGDEELATFFIEVRDEDSMRAEEAQRLIAERTSGAGRGGTTASSMAERAAAGLSPDMEMSSPPPGTAEELPPTREVEPSRTEPISAAPGEGDVPPRRTEEVTPPRPEPSDDLPGTEPIAEGAPSGDPRRETAVTRTTEEEDRTLPGRDVPPDAPRTGEVQPERAADETPPPPRTSGIEEGVLPRTEETPPSRTEETPAAEEVPSGAPPQAPPGDVQRTDEGRPGQEKREEDKGLIDKARDYLRGEDRERDYLRGEDRESRER</sequence>
<proteinExistence type="predicted"/>
<feature type="region of interest" description="Disordered" evidence="1">
    <location>
        <begin position="67"/>
        <end position="304"/>
    </location>
</feature>
<reference evidence="2" key="1">
    <citation type="submission" date="2020-02" db="EMBL/GenBank/DDBJ databases">
        <authorList>
            <person name="Meier V. D."/>
        </authorList>
    </citation>
    <scope>NUCLEOTIDE SEQUENCE</scope>
    <source>
        <strain evidence="2">AVDCRST_MAG78</strain>
    </source>
</reference>
<dbReference type="AlphaFoldDB" id="A0A6J4QFY1"/>
<evidence type="ECO:0000256" key="1">
    <source>
        <dbReference type="SAM" id="MobiDB-lite"/>
    </source>
</evidence>
<name>A0A6J4QFY1_9ACTN</name>
<organism evidence="2">
    <name type="scientific">uncultured Rubrobacteraceae bacterium</name>
    <dbReference type="NCBI Taxonomy" id="349277"/>
    <lineage>
        <taxon>Bacteria</taxon>
        <taxon>Bacillati</taxon>
        <taxon>Actinomycetota</taxon>
        <taxon>Rubrobacteria</taxon>
        <taxon>Rubrobacterales</taxon>
        <taxon>Rubrobacteraceae</taxon>
        <taxon>environmental samples</taxon>
    </lineage>
</organism>
<protein>
    <submittedName>
        <fullName evidence="2">Uncharacterized protein</fullName>
    </submittedName>
</protein>
<feature type="compositionally biased region" description="Basic and acidic residues" evidence="1">
    <location>
        <begin position="113"/>
        <end position="122"/>
    </location>
</feature>
<feature type="compositionally biased region" description="Basic and acidic residues" evidence="1">
    <location>
        <begin position="226"/>
        <end position="237"/>
    </location>
</feature>
<accession>A0A6J4QFY1</accession>
<dbReference type="EMBL" id="CADCVB010000161">
    <property type="protein sequence ID" value="CAA9440718.1"/>
    <property type="molecule type" value="Genomic_DNA"/>
</dbReference>
<evidence type="ECO:0000313" key="2">
    <source>
        <dbReference type="EMBL" id="CAA9440718.1"/>
    </source>
</evidence>
<feature type="compositionally biased region" description="Basic and acidic residues" evidence="1">
    <location>
        <begin position="135"/>
        <end position="144"/>
    </location>
</feature>
<gene>
    <name evidence="2" type="ORF">AVDCRST_MAG78-2412</name>
</gene>
<feature type="compositionally biased region" description="Basic and acidic residues" evidence="1">
    <location>
        <begin position="258"/>
        <end position="304"/>
    </location>
</feature>